<evidence type="ECO:0000259" key="12">
    <source>
        <dbReference type="Pfam" id="PF07730"/>
    </source>
</evidence>
<reference evidence="13 14" key="1">
    <citation type="submission" date="2019-02" db="EMBL/GenBank/DDBJ databases">
        <authorList>
            <person name="Khodamoradi S."/>
            <person name="Hahnke R.L."/>
            <person name="Kaempfer P."/>
            <person name="Schumann P."/>
            <person name="Rohde M."/>
            <person name="Steinert M."/>
            <person name="Luzhetskyy A."/>
            <person name="Wink J."/>
            <person name="Ruckert C."/>
        </authorList>
    </citation>
    <scope>NUCLEOTIDE SEQUENCE [LARGE SCALE GENOMIC DNA]</scope>
    <source>
        <strain evidence="13 14">M2</strain>
    </source>
</reference>
<keyword evidence="10" id="KW-1133">Transmembrane helix</keyword>
<dbReference type="RefSeq" id="WP_131098749.1">
    <property type="nucleotide sequence ID" value="NZ_CP036455.1"/>
</dbReference>
<keyword evidence="5" id="KW-0547">Nucleotide-binding</keyword>
<keyword evidence="14" id="KW-1185">Reference proteome</keyword>
<dbReference type="Gene3D" id="3.30.565.10">
    <property type="entry name" value="Histidine kinase-like ATPase, C-terminal domain"/>
    <property type="match status" value="1"/>
</dbReference>
<feature type="domain" description="Histidine kinase/HSP90-like ATPase" evidence="11">
    <location>
        <begin position="319"/>
        <end position="422"/>
    </location>
</feature>
<gene>
    <name evidence="13" type="primary">liaS4</name>
    <name evidence="13" type="ORF">EKD16_14060</name>
</gene>
<dbReference type="GO" id="GO:0046983">
    <property type="term" value="F:protein dimerization activity"/>
    <property type="evidence" value="ECO:0007669"/>
    <property type="project" value="InterPro"/>
</dbReference>
<evidence type="ECO:0000256" key="9">
    <source>
        <dbReference type="SAM" id="MobiDB-lite"/>
    </source>
</evidence>
<evidence type="ECO:0000313" key="14">
    <source>
        <dbReference type="Proteomes" id="UP000292235"/>
    </source>
</evidence>
<evidence type="ECO:0000259" key="11">
    <source>
        <dbReference type="Pfam" id="PF02518"/>
    </source>
</evidence>
<feature type="transmembrane region" description="Helical" evidence="10">
    <location>
        <begin position="75"/>
        <end position="98"/>
    </location>
</feature>
<name>A0A4P6Q260_9ACTN</name>
<protein>
    <recommendedName>
        <fullName evidence="2">histidine kinase</fullName>
        <ecNumber evidence="2">2.7.13.3</ecNumber>
    </recommendedName>
</protein>
<dbReference type="InterPro" id="IPR003594">
    <property type="entry name" value="HATPase_dom"/>
</dbReference>
<feature type="transmembrane region" description="Helical" evidence="10">
    <location>
        <begin position="21"/>
        <end position="46"/>
    </location>
</feature>
<evidence type="ECO:0000256" key="3">
    <source>
        <dbReference type="ARBA" id="ARBA00022553"/>
    </source>
</evidence>
<proteinExistence type="predicted"/>
<feature type="domain" description="Signal transduction histidine kinase subgroup 3 dimerisation and phosphoacceptor" evidence="12">
    <location>
        <begin position="203"/>
        <end position="268"/>
    </location>
</feature>
<dbReference type="Gene3D" id="1.20.5.1930">
    <property type="match status" value="1"/>
</dbReference>
<dbReference type="Proteomes" id="UP000292235">
    <property type="component" value="Chromosome"/>
</dbReference>
<keyword evidence="10" id="KW-0472">Membrane</keyword>
<keyword evidence="8" id="KW-0902">Two-component regulatory system</keyword>
<dbReference type="InterPro" id="IPR036890">
    <property type="entry name" value="HATPase_C_sf"/>
</dbReference>
<evidence type="ECO:0000256" key="2">
    <source>
        <dbReference type="ARBA" id="ARBA00012438"/>
    </source>
</evidence>
<dbReference type="EC" id="2.7.13.3" evidence="2"/>
<organism evidence="13 14">
    <name type="scientific">Streptomonospora litoralis</name>
    <dbReference type="NCBI Taxonomy" id="2498135"/>
    <lineage>
        <taxon>Bacteria</taxon>
        <taxon>Bacillati</taxon>
        <taxon>Actinomycetota</taxon>
        <taxon>Actinomycetes</taxon>
        <taxon>Streptosporangiales</taxon>
        <taxon>Nocardiopsidaceae</taxon>
        <taxon>Streptomonospora</taxon>
    </lineage>
</organism>
<keyword evidence="6 13" id="KW-0418">Kinase</keyword>
<keyword evidence="10" id="KW-0812">Transmembrane</keyword>
<dbReference type="Pfam" id="PF07730">
    <property type="entry name" value="HisKA_3"/>
    <property type="match status" value="1"/>
</dbReference>
<dbReference type="CDD" id="cd16917">
    <property type="entry name" value="HATPase_UhpB-NarQ-NarX-like"/>
    <property type="match status" value="1"/>
</dbReference>
<evidence type="ECO:0000256" key="8">
    <source>
        <dbReference type="ARBA" id="ARBA00023012"/>
    </source>
</evidence>
<feature type="transmembrane region" description="Helical" evidence="10">
    <location>
        <begin position="118"/>
        <end position="139"/>
    </location>
</feature>
<dbReference type="GO" id="GO:0000155">
    <property type="term" value="F:phosphorelay sensor kinase activity"/>
    <property type="evidence" value="ECO:0007669"/>
    <property type="project" value="InterPro"/>
</dbReference>
<dbReference type="InterPro" id="IPR050482">
    <property type="entry name" value="Sensor_HK_TwoCompSys"/>
</dbReference>
<evidence type="ECO:0000256" key="5">
    <source>
        <dbReference type="ARBA" id="ARBA00022741"/>
    </source>
</evidence>
<dbReference type="Pfam" id="PF02518">
    <property type="entry name" value="HATPase_c"/>
    <property type="match status" value="1"/>
</dbReference>
<evidence type="ECO:0000313" key="13">
    <source>
        <dbReference type="EMBL" id="QBI54593.1"/>
    </source>
</evidence>
<keyword evidence="3" id="KW-0597">Phosphoprotein</keyword>
<evidence type="ECO:0000256" key="7">
    <source>
        <dbReference type="ARBA" id="ARBA00022840"/>
    </source>
</evidence>
<evidence type="ECO:0000256" key="6">
    <source>
        <dbReference type="ARBA" id="ARBA00022777"/>
    </source>
</evidence>
<sequence>MRPRLPGRELRDRPVLGGRSHVGSAVWAGSLFTLGLLLWAVGAYVPREGADPRWLLLTLAASCALLLFRRTAPGAVVALATLVVAADAAVGPSTAVLINYGDALYAACVWGRRRLADGVLAVLCAAGAALVGLLVFTLVRGGVLGGPLAAVQVFGLYVLVFGSPVISGLSVREHRQRTALERERARQIERMAELDRRSAVSEERGRVARDLHDVIANHLSAIAVQSTAALSMREADPDRTRRALGVIRDSSLHGLTEMRAMIRVLRGADGEQDPRLEAVTPRLDDADRLFADARAAGLEVAVTWSPPQRPLPPRADAAAYRVLQEALTNALRHADPMRVEVRVEYRLDGAFAGGRLVLTVRNGYADGGSADSGDGAEARTAVLDHRGAGAGLTGMRERVHLLGGRFGAGPLAAERAGGRRVWQVRAEIPLAAGEGAEDGEGSEAPAAAVNPEGLRGEAGGADALGGDGRPAEAGAPTDAGAGRSRTDEDGGR</sequence>
<dbReference type="GO" id="GO:0016020">
    <property type="term" value="C:membrane"/>
    <property type="evidence" value="ECO:0007669"/>
    <property type="project" value="InterPro"/>
</dbReference>
<dbReference type="SUPFAM" id="SSF55874">
    <property type="entry name" value="ATPase domain of HSP90 chaperone/DNA topoisomerase II/histidine kinase"/>
    <property type="match status" value="1"/>
</dbReference>
<feature type="transmembrane region" description="Helical" evidence="10">
    <location>
        <begin position="151"/>
        <end position="171"/>
    </location>
</feature>
<keyword evidence="7" id="KW-0067">ATP-binding</keyword>
<dbReference type="EMBL" id="CP036455">
    <property type="protein sequence ID" value="QBI54593.1"/>
    <property type="molecule type" value="Genomic_DNA"/>
</dbReference>
<accession>A0A4P6Q260</accession>
<evidence type="ECO:0000256" key="4">
    <source>
        <dbReference type="ARBA" id="ARBA00022679"/>
    </source>
</evidence>
<dbReference type="PANTHER" id="PTHR24421">
    <property type="entry name" value="NITRATE/NITRITE SENSOR PROTEIN NARX-RELATED"/>
    <property type="match status" value="1"/>
</dbReference>
<keyword evidence="4 13" id="KW-0808">Transferase</keyword>
<feature type="region of interest" description="Disordered" evidence="9">
    <location>
        <begin position="433"/>
        <end position="492"/>
    </location>
</feature>
<dbReference type="InterPro" id="IPR011712">
    <property type="entry name" value="Sig_transdc_His_kin_sub3_dim/P"/>
</dbReference>
<dbReference type="AlphaFoldDB" id="A0A4P6Q260"/>
<dbReference type="GO" id="GO:0005524">
    <property type="term" value="F:ATP binding"/>
    <property type="evidence" value="ECO:0007669"/>
    <property type="project" value="UniProtKB-KW"/>
</dbReference>
<dbReference type="OrthoDB" id="3288457at2"/>
<evidence type="ECO:0000256" key="1">
    <source>
        <dbReference type="ARBA" id="ARBA00000085"/>
    </source>
</evidence>
<feature type="compositionally biased region" description="Gly residues" evidence="9">
    <location>
        <begin position="456"/>
        <end position="468"/>
    </location>
</feature>
<evidence type="ECO:0000256" key="10">
    <source>
        <dbReference type="SAM" id="Phobius"/>
    </source>
</evidence>
<dbReference type="PANTHER" id="PTHR24421:SF10">
    <property type="entry name" value="NITRATE_NITRITE SENSOR PROTEIN NARQ"/>
    <property type="match status" value="1"/>
</dbReference>
<comment type="catalytic activity">
    <reaction evidence="1">
        <text>ATP + protein L-histidine = ADP + protein N-phospho-L-histidine.</text>
        <dbReference type="EC" id="2.7.13.3"/>
    </reaction>
</comment>
<dbReference type="KEGG" id="strr:EKD16_14060"/>